<evidence type="ECO:0000313" key="1">
    <source>
        <dbReference type="EMBL" id="EHP40295.1"/>
    </source>
</evidence>
<dbReference type="OrthoDB" id="8965708at2"/>
<evidence type="ECO:0000313" key="2">
    <source>
        <dbReference type="Proteomes" id="UP000005808"/>
    </source>
</evidence>
<dbReference type="AlphaFoldDB" id="H1SB57"/>
<gene>
    <name evidence="1" type="ORF">OR16_26978</name>
</gene>
<protein>
    <submittedName>
        <fullName evidence="1">Uncharacterized protein</fullName>
    </submittedName>
</protein>
<accession>H1SB57</accession>
<comment type="caution">
    <text evidence="1">The sequence shown here is derived from an EMBL/GenBank/DDBJ whole genome shotgun (WGS) entry which is preliminary data.</text>
</comment>
<proteinExistence type="predicted"/>
<sequence length="56" mass="6505">MFTWTYFCPWDTPVFLTHLTAPGVNKIFTSANWAEAQDKHQRVAEKAKRVLPRVAK</sequence>
<dbReference type="PATRIC" id="fig|1127483.3.peg.5387"/>
<dbReference type="RefSeq" id="WP_006160887.1">
    <property type="nucleotide sequence ID" value="NZ_AHJE01000069.1"/>
</dbReference>
<dbReference type="Proteomes" id="UP000005808">
    <property type="component" value="Unassembled WGS sequence"/>
</dbReference>
<dbReference type="EMBL" id="AHJE01000069">
    <property type="protein sequence ID" value="EHP40295.1"/>
    <property type="molecule type" value="Genomic_DNA"/>
</dbReference>
<reference evidence="1 2" key="1">
    <citation type="journal article" date="2012" name="J. Bacteriol.">
        <title>De Novo Genome Project of Cupriavidus basilensis OR16.</title>
        <authorList>
            <person name="Cserhati M."/>
            <person name="Kriszt B."/>
            <person name="Szoboszlay S."/>
            <person name="Toth A."/>
            <person name="Szabo I."/>
            <person name="Tancsics A."/>
            <person name="Nagy I."/>
            <person name="Horvath B."/>
            <person name="Nagy I."/>
            <person name="Kukolya J."/>
        </authorList>
    </citation>
    <scope>NUCLEOTIDE SEQUENCE [LARGE SCALE GENOMIC DNA]</scope>
    <source>
        <strain evidence="1 2">OR16</strain>
    </source>
</reference>
<name>H1SB57_9BURK</name>
<organism evidence="1 2">
    <name type="scientific">Cupriavidus basilensis OR16</name>
    <dbReference type="NCBI Taxonomy" id="1127483"/>
    <lineage>
        <taxon>Bacteria</taxon>
        <taxon>Pseudomonadati</taxon>
        <taxon>Pseudomonadota</taxon>
        <taxon>Betaproteobacteria</taxon>
        <taxon>Burkholderiales</taxon>
        <taxon>Burkholderiaceae</taxon>
        <taxon>Cupriavidus</taxon>
    </lineage>
</organism>